<keyword evidence="3" id="KW-1185">Reference proteome</keyword>
<dbReference type="InterPro" id="IPR025332">
    <property type="entry name" value="DUF4238"/>
</dbReference>
<evidence type="ECO:0000313" key="3">
    <source>
        <dbReference type="Proteomes" id="UP000183015"/>
    </source>
</evidence>
<dbReference type="eggNOG" id="ENOG50331QZ">
    <property type="taxonomic scope" value="Bacteria"/>
</dbReference>
<dbReference type="Pfam" id="PF14022">
    <property type="entry name" value="DUF4238"/>
    <property type="match status" value="1"/>
</dbReference>
<dbReference type="AlphaFoldDB" id="A0A1H7WJ40"/>
<organism evidence="2 3">
    <name type="scientific">Streptacidiphilus jiangxiensis</name>
    <dbReference type="NCBI Taxonomy" id="235985"/>
    <lineage>
        <taxon>Bacteria</taxon>
        <taxon>Bacillati</taxon>
        <taxon>Actinomycetota</taxon>
        <taxon>Actinomycetes</taxon>
        <taxon>Kitasatosporales</taxon>
        <taxon>Streptomycetaceae</taxon>
        <taxon>Streptacidiphilus</taxon>
    </lineage>
</organism>
<evidence type="ECO:0008006" key="4">
    <source>
        <dbReference type="Google" id="ProtNLM"/>
    </source>
</evidence>
<feature type="compositionally biased region" description="Basic residues" evidence="1">
    <location>
        <begin position="230"/>
        <end position="244"/>
    </location>
</feature>
<evidence type="ECO:0000313" key="2">
    <source>
        <dbReference type="EMBL" id="SEM21513.1"/>
    </source>
</evidence>
<dbReference type="Proteomes" id="UP000183015">
    <property type="component" value="Unassembled WGS sequence"/>
</dbReference>
<proteinExistence type="predicted"/>
<name>A0A1H7WJ40_STRJI</name>
<feature type="region of interest" description="Disordered" evidence="1">
    <location>
        <begin position="217"/>
        <end position="244"/>
    </location>
</feature>
<evidence type="ECO:0000256" key="1">
    <source>
        <dbReference type="SAM" id="MobiDB-lite"/>
    </source>
</evidence>
<accession>A0A1H7WJ40</accession>
<dbReference type="STRING" id="235985.SAMN05414137_120198"/>
<gene>
    <name evidence="2" type="ORF">SAMN05414137_120198</name>
</gene>
<reference evidence="3" key="1">
    <citation type="submission" date="2016-10" db="EMBL/GenBank/DDBJ databases">
        <authorList>
            <person name="Varghese N."/>
        </authorList>
    </citation>
    <scope>NUCLEOTIDE SEQUENCE [LARGE SCALE GENOMIC DNA]</scope>
    <source>
        <strain evidence="3">DSM 45096 / BCRC 16803 / CGMCC 4.1857 / CIP 109030 / JCM 12277 / KCTC 19219 / NBRC 100920 / 33214</strain>
    </source>
</reference>
<protein>
    <recommendedName>
        <fullName evidence="4">DUF4238 domain-containing protein</fullName>
    </recommendedName>
</protein>
<dbReference type="EMBL" id="FOAZ01000020">
    <property type="protein sequence ID" value="SEM21513.1"/>
    <property type="molecule type" value="Genomic_DNA"/>
</dbReference>
<dbReference type="RefSeq" id="WP_042446524.1">
    <property type="nucleotide sequence ID" value="NZ_BBPN01000011.1"/>
</dbReference>
<sequence>MAQWDVASADPQQQVGARHHTVPAFYIRKFANQEGQVWVRDRRRPEAGRSRYTDLAIKDFYTFTNLDGQPDGRLEQLLAQVERAAAPALDRLCSGVTWNAPLSIEDRASIATFVAFQLARGQRKRREVELQADLLTRLQTVNPPGELTRAARAEYRHRQELWSVHEVVPDPSEHLKLIGSLAANTFRHLVDRPIAAFTLTDAALLSCDEPVLLVQPEGAPGPVAPDPPARRLRSRRRKGVRVPRRHDQVIHIQNPAGGILTAETVLLPLGRRTVLAFGAPGTQSDTDTNIQLSAEDSREAAAQVNELALSRAYFFAFCHPEDQDLLASPLPEVEPLLRVGGAHDEHKIVAAAVPKRLQPEVHGRRQSKRG</sequence>
<dbReference type="OrthoDB" id="580988at2"/>